<feature type="binding site" evidence="13">
    <location>
        <position position="342"/>
    </location>
    <ligand>
        <name>pyridoxal 5'-phosphate</name>
        <dbReference type="ChEBI" id="CHEBI:597326"/>
    </ligand>
</feature>
<evidence type="ECO:0000256" key="3">
    <source>
        <dbReference type="ARBA" id="ARBA00005517"/>
    </source>
</evidence>
<sequence>MTFRQRYTGLIERYRDLLPVHDDTRLISLGEGNTPLIRLNNIPRELGVDVDIYVKYEGLNPTGSFKDRGMTMAVTKAVEAGSRAIICASTGNTSASAAAYAARAGITAFVLIPEGKIAMGKLAQAMVEGAVVIQIAGNFDDGMRLVRQVAENAPVTIVNSINPYRLQGQKTAAFEIVEELGRAPDFHYLPVGNAGNITAHWIGYSEYSSGDGHSVTAACNYCEGHCRFAGAVVGSRPVMVGYQASGAAPFLRGHMVDDPDTVATAIRIGHPQSWNQAWKVREESGGWFDECEDDEILATQKLLAEKEGIFCEPASAISLAGAIRDIKSGKIEPNSSVVCTLTGHGLKDPDTAVKQSTGPMIKIAAELDAVKQAILDNIS</sequence>
<comment type="function">
    <text evidence="12">Catalyzes the gamma-elimination of phosphate from L-phosphohomoserine and the beta-addition of water to produce L-threonine.</text>
</comment>
<dbReference type="GO" id="GO:0009088">
    <property type="term" value="P:threonine biosynthetic process"/>
    <property type="evidence" value="ECO:0007669"/>
    <property type="project" value="UniProtKB-UniRule"/>
</dbReference>
<dbReference type="InterPro" id="IPR050147">
    <property type="entry name" value="Ser/Thr_Dehydratase"/>
</dbReference>
<evidence type="ECO:0000256" key="1">
    <source>
        <dbReference type="ARBA" id="ARBA00001933"/>
    </source>
</evidence>
<dbReference type="NCBIfam" id="TIGR00260">
    <property type="entry name" value="thrC"/>
    <property type="match status" value="1"/>
</dbReference>
<dbReference type="PIRSF" id="PIRSF038945">
    <property type="entry name" value="Thr_synthase"/>
    <property type="match status" value="1"/>
</dbReference>
<dbReference type="EMBL" id="JANUCT010000026">
    <property type="protein sequence ID" value="MCS3904545.1"/>
    <property type="molecule type" value="Genomic_DNA"/>
</dbReference>
<dbReference type="AlphaFoldDB" id="A0AAE3HLI3"/>
<gene>
    <name evidence="16" type="ORF">J2T55_002584</name>
</gene>
<evidence type="ECO:0000256" key="2">
    <source>
        <dbReference type="ARBA" id="ARBA00004979"/>
    </source>
</evidence>
<dbReference type="InterPro" id="IPR001926">
    <property type="entry name" value="TrpB-like_PALP"/>
</dbReference>
<dbReference type="InterPro" id="IPR036052">
    <property type="entry name" value="TrpB-like_PALP_sf"/>
</dbReference>
<feature type="binding site" evidence="13">
    <location>
        <position position="92"/>
    </location>
    <ligand>
        <name>pyridoxal 5'-phosphate</name>
        <dbReference type="ChEBI" id="CHEBI:597326"/>
    </ligand>
</feature>
<evidence type="ECO:0000256" key="10">
    <source>
        <dbReference type="ARBA" id="ARBA00049144"/>
    </source>
</evidence>
<dbReference type="FunFam" id="3.40.50.1100:FF:000013">
    <property type="entry name" value="Threonine synthase"/>
    <property type="match status" value="1"/>
</dbReference>
<evidence type="ECO:0000259" key="15">
    <source>
        <dbReference type="Pfam" id="PF00291"/>
    </source>
</evidence>
<keyword evidence="8 12" id="KW-0663">Pyridoxal phosphate</keyword>
<feature type="modified residue" description="N6-(pyridoxal phosphate)lysine" evidence="14">
    <location>
        <position position="66"/>
    </location>
</feature>
<dbReference type="GO" id="GO:0006565">
    <property type="term" value="P:L-serine catabolic process"/>
    <property type="evidence" value="ECO:0007669"/>
    <property type="project" value="TreeGrafter"/>
</dbReference>
<dbReference type="InterPro" id="IPR004450">
    <property type="entry name" value="Thr_synthase-like"/>
</dbReference>
<dbReference type="Proteomes" id="UP001204445">
    <property type="component" value="Unassembled WGS sequence"/>
</dbReference>
<dbReference type="InterPro" id="IPR026260">
    <property type="entry name" value="Thr_Synthase_bac/arc"/>
</dbReference>
<evidence type="ECO:0000313" key="17">
    <source>
        <dbReference type="Proteomes" id="UP001204445"/>
    </source>
</evidence>
<evidence type="ECO:0000256" key="8">
    <source>
        <dbReference type="ARBA" id="ARBA00022898"/>
    </source>
</evidence>
<dbReference type="PANTHER" id="PTHR48078">
    <property type="entry name" value="THREONINE DEHYDRATASE, MITOCHONDRIAL-RELATED"/>
    <property type="match status" value="1"/>
</dbReference>
<keyword evidence="6 12" id="KW-0028">Amino-acid biosynthesis</keyword>
<dbReference type="GO" id="GO:0004794">
    <property type="term" value="F:threonine deaminase activity"/>
    <property type="evidence" value="ECO:0007669"/>
    <property type="project" value="TreeGrafter"/>
</dbReference>
<protein>
    <recommendedName>
        <fullName evidence="5 11">Threonine synthase</fullName>
        <ecNumber evidence="4 11">4.2.3.1</ecNumber>
    </recommendedName>
</protein>
<dbReference type="GO" id="GO:0009097">
    <property type="term" value="P:isoleucine biosynthetic process"/>
    <property type="evidence" value="ECO:0007669"/>
    <property type="project" value="TreeGrafter"/>
</dbReference>
<keyword evidence="17" id="KW-1185">Reference proteome</keyword>
<dbReference type="GO" id="GO:0004795">
    <property type="term" value="F:threonine synthase activity"/>
    <property type="evidence" value="ECO:0007669"/>
    <property type="project" value="UniProtKB-UniRule"/>
</dbReference>
<evidence type="ECO:0000256" key="14">
    <source>
        <dbReference type="PIRSR" id="PIRSR038945-2"/>
    </source>
</evidence>
<reference evidence="16" key="1">
    <citation type="submission" date="2022-08" db="EMBL/GenBank/DDBJ databases">
        <title>Genomic Encyclopedia of Type Strains, Phase III (KMG-III): the genomes of soil and plant-associated and newly described type strains.</title>
        <authorList>
            <person name="Whitman W."/>
        </authorList>
    </citation>
    <scope>NUCLEOTIDE SEQUENCE</scope>
    <source>
        <strain evidence="16">HMT 1</strain>
    </source>
</reference>
<dbReference type="PROSITE" id="PS00165">
    <property type="entry name" value="DEHYDRATASE_SER_THR"/>
    <property type="match status" value="1"/>
</dbReference>
<comment type="cofactor">
    <cofactor evidence="1 12 13">
        <name>pyridoxal 5'-phosphate</name>
        <dbReference type="ChEBI" id="CHEBI:597326"/>
    </cofactor>
</comment>
<keyword evidence="9 12" id="KW-0456">Lyase</keyword>
<dbReference type="EC" id="4.2.3.1" evidence="4 11"/>
<evidence type="ECO:0000256" key="13">
    <source>
        <dbReference type="PIRSR" id="PIRSR038945-1"/>
    </source>
</evidence>
<comment type="catalytic activity">
    <reaction evidence="10 12">
        <text>O-phospho-L-homoserine + H2O = L-threonine + phosphate</text>
        <dbReference type="Rhea" id="RHEA:10840"/>
        <dbReference type="ChEBI" id="CHEBI:15377"/>
        <dbReference type="ChEBI" id="CHEBI:43474"/>
        <dbReference type="ChEBI" id="CHEBI:57590"/>
        <dbReference type="ChEBI" id="CHEBI:57926"/>
        <dbReference type="EC" id="4.2.3.1"/>
    </reaction>
</comment>
<evidence type="ECO:0000256" key="12">
    <source>
        <dbReference type="PIRNR" id="PIRNR038945"/>
    </source>
</evidence>
<dbReference type="InterPro" id="IPR000634">
    <property type="entry name" value="Ser/Thr_deHydtase_PyrdxlP-BS"/>
</dbReference>
<evidence type="ECO:0000256" key="11">
    <source>
        <dbReference type="NCBIfam" id="TIGR00260"/>
    </source>
</evidence>
<evidence type="ECO:0000256" key="6">
    <source>
        <dbReference type="ARBA" id="ARBA00022605"/>
    </source>
</evidence>
<keyword evidence="7 12" id="KW-0791">Threonine biosynthesis</keyword>
<evidence type="ECO:0000256" key="9">
    <source>
        <dbReference type="ARBA" id="ARBA00023239"/>
    </source>
</evidence>
<proteinExistence type="inferred from homology"/>
<dbReference type="GO" id="GO:0030170">
    <property type="term" value="F:pyridoxal phosphate binding"/>
    <property type="evidence" value="ECO:0007669"/>
    <property type="project" value="InterPro"/>
</dbReference>
<evidence type="ECO:0000256" key="4">
    <source>
        <dbReference type="ARBA" id="ARBA00013028"/>
    </source>
</evidence>
<dbReference type="CDD" id="cd01563">
    <property type="entry name" value="Thr-synth_1"/>
    <property type="match status" value="1"/>
</dbReference>
<evidence type="ECO:0000313" key="16">
    <source>
        <dbReference type="EMBL" id="MCS3904545.1"/>
    </source>
</evidence>
<comment type="similarity">
    <text evidence="3 12">Belongs to the threonine synthase family.</text>
</comment>
<evidence type="ECO:0000256" key="5">
    <source>
        <dbReference type="ARBA" id="ARBA00018679"/>
    </source>
</evidence>
<comment type="pathway">
    <text evidence="2 12">Amino-acid biosynthesis; L-threonine biosynthesis; L-threonine from L-aspartate: step 5/5.</text>
</comment>
<feature type="domain" description="Tryptophan synthase beta chain-like PALP" evidence="15">
    <location>
        <begin position="27"/>
        <end position="343"/>
    </location>
</feature>
<dbReference type="PANTHER" id="PTHR48078:SF6">
    <property type="entry name" value="L-THREONINE DEHYDRATASE CATABOLIC TDCB"/>
    <property type="match status" value="1"/>
</dbReference>
<dbReference type="GO" id="GO:0006567">
    <property type="term" value="P:L-threonine catabolic process"/>
    <property type="evidence" value="ECO:0007669"/>
    <property type="project" value="TreeGrafter"/>
</dbReference>
<name>A0AAE3HLI3_9GAMM</name>
<dbReference type="SUPFAM" id="SSF53686">
    <property type="entry name" value="Tryptophan synthase beta subunit-like PLP-dependent enzymes"/>
    <property type="match status" value="1"/>
</dbReference>
<feature type="binding site" evidence="13">
    <location>
        <begin position="192"/>
        <end position="196"/>
    </location>
    <ligand>
        <name>pyridoxal 5'-phosphate</name>
        <dbReference type="ChEBI" id="CHEBI:597326"/>
    </ligand>
</feature>
<organism evidence="16 17">
    <name type="scientific">Methylohalomonas lacus</name>
    <dbReference type="NCBI Taxonomy" id="398773"/>
    <lineage>
        <taxon>Bacteria</taxon>
        <taxon>Pseudomonadati</taxon>
        <taxon>Pseudomonadota</taxon>
        <taxon>Gammaproteobacteria</taxon>
        <taxon>Methylohalomonadales</taxon>
        <taxon>Methylohalomonadaceae</taxon>
        <taxon>Methylohalomonas</taxon>
    </lineage>
</organism>
<evidence type="ECO:0000256" key="7">
    <source>
        <dbReference type="ARBA" id="ARBA00022697"/>
    </source>
</evidence>
<dbReference type="Gene3D" id="3.40.50.1100">
    <property type="match status" value="2"/>
</dbReference>
<dbReference type="GO" id="GO:0003941">
    <property type="term" value="F:L-serine ammonia-lyase activity"/>
    <property type="evidence" value="ECO:0007669"/>
    <property type="project" value="TreeGrafter"/>
</dbReference>
<dbReference type="RefSeq" id="WP_259057667.1">
    <property type="nucleotide sequence ID" value="NZ_JANUCT010000026.1"/>
</dbReference>
<accession>A0AAE3HLI3</accession>
<dbReference type="Pfam" id="PF00291">
    <property type="entry name" value="PALP"/>
    <property type="match status" value="1"/>
</dbReference>
<comment type="caution">
    <text evidence="16">The sequence shown here is derived from an EMBL/GenBank/DDBJ whole genome shotgun (WGS) entry which is preliminary data.</text>
</comment>